<evidence type="ECO:0000313" key="2">
    <source>
        <dbReference type="Proteomes" id="UP001172102"/>
    </source>
</evidence>
<dbReference type="AlphaFoldDB" id="A0AA40E2B2"/>
<name>A0AA40E2B2_9PEZI</name>
<reference evidence="1" key="1">
    <citation type="submission" date="2023-06" db="EMBL/GenBank/DDBJ databases">
        <title>Genome-scale phylogeny and comparative genomics of the fungal order Sordariales.</title>
        <authorList>
            <consortium name="Lawrence Berkeley National Laboratory"/>
            <person name="Hensen N."/>
            <person name="Bonometti L."/>
            <person name="Westerberg I."/>
            <person name="Brannstrom I.O."/>
            <person name="Guillou S."/>
            <person name="Cros-Aarteil S."/>
            <person name="Calhoun S."/>
            <person name="Haridas S."/>
            <person name="Kuo A."/>
            <person name="Mondo S."/>
            <person name="Pangilinan J."/>
            <person name="Riley R."/>
            <person name="Labutti K."/>
            <person name="Andreopoulos B."/>
            <person name="Lipzen A."/>
            <person name="Chen C."/>
            <person name="Yanf M."/>
            <person name="Daum C."/>
            <person name="Ng V."/>
            <person name="Clum A."/>
            <person name="Steindorff A."/>
            <person name="Ohm R."/>
            <person name="Martin F."/>
            <person name="Silar P."/>
            <person name="Natvig D."/>
            <person name="Lalanne C."/>
            <person name="Gautier V."/>
            <person name="Ament-Velasquez S.L."/>
            <person name="Kruys A."/>
            <person name="Hutchinson M.I."/>
            <person name="Powell A.J."/>
            <person name="Barry K."/>
            <person name="Miller A.N."/>
            <person name="Grigoriev I.V."/>
            <person name="Debuchy R."/>
            <person name="Gladieux P."/>
            <person name="Thoren M.H."/>
            <person name="Johannesson H."/>
        </authorList>
    </citation>
    <scope>NUCLEOTIDE SEQUENCE</scope>
    <source>
        <strain evidence="1">SMH4607-1</strain>
    </source>
</reference>
<proteinExistence type="predicted"/>
<dbReference type="Proteomes" id="UP001172102">
    <property type="component" value="Unassembled WGS sequence"/>
</dbReference>
<evidence type="ECO:0000313" key="1">
    <source>
        <dbReference type="EMBL" id="KAK0724385.1"/>
    </source>
</evidence>
<organism evidence="1 2">
    <name type="scientific">Lasiosphaeris hirsuta</name>
    <dbReference type="NCBI Taxonomy" id="260670"/>
    <lineage>
        <taxon>Eukaryota</taxon>
        <taxon>Fungi</taxon>
        <taxon>Dikarya</taxon>
        <taxon>Ascomycota</taxon>
        <taxon>Pezizomycotina</taxon>
        <taxon>Sordariomycetes</taxon>
        <taxon>Sordariomycetidae</taxon>
        <taxon>Sordariales</taxon>
        <taxon>Lasiosphaeriaceae</taxon>
        <taxon>Lasiosphaeris</taxon>
    </lineage>
</organism>
<sequence length="97" mass="11001">MSLPVRNSIKETWLRLFRQRPVAVAVGTSRHPKGFVMATLYMLLVSERREVLKAFGNWAGCRCRPECRVACNFSRNTGLYRGGTPKSCVLVKRVEAD</sequence>
<gene>
    <name evidence="1" type="ORF">B0H67DRAFT_640935</name>
</gene>
<comment type="caution">
    <text evidence="1">The sequence shown here is derived from an EMBL/GenBank/DDBJ whole genome shotgun (WGS) entry which is preliminary data.</text>
</comment>
<keyword evidence="2" id="KW-1185">Reference proteome</keyword>
<dbReference type="EMBL" id="JAUKUA010000002">
    <property type="protein sequence ID" value="KAK0724385.1"/>
    <property type="molecule type" value="Genomic_DNA"/>
</dbReference>
<accession>A0AA40E2B2</accession>
<protein>
    <submittedName>
        <fullName evidence="1">Uncharacterized protein</fullName>
    </submittedName>
</protein>